<dbReference type="GO" id="GO:0004867">
    <property type="term" value="F:serine-type endopeptidase inhibitor activity"/>
    <property type="evidence" value="ECO:0007669"/>
    <property type="project" value="UniProtKB-KW"/>
</dbReference>
<protein>
    <submittedName>
        <fullName evidence="3">Serine protease inhibitor</fullName>
    </submittedName>
</protein>
<dbReference type="Proteomes" id="UP001056336">
    <property type="component" value="Chromosome"/>
</dbReference>
<proteinExistence type="predicted"/>
<dbReference type="EMBL" id="CP097332">
    <property type="protein sequence ID" value="UQX88357.1"/>
    <property type="molecule type" value="Genomic_DNA"/>
</dbReference>
<reference evidence="3" key="2">
    <citation type="submission" date="2022-05" db="EMBL/GenBank/DDBJ databases">
        <authorList>
            <person name="Kim J.-S."/>
            <person name="Lee K."/>
            <person name="Suh M."/>
            <person name="Eom M."/>
            <person name="Kim J.-S."/>
            <person name="Kim D.-S."/>
            <person name="Ko S.-H."/>
            <person name="Shin Y."/>
            <person name="Lee J.-S."/>
        </authorList>
    </citation>
    <scope>NUCLEOTIDE SEQUENCE</scope>
    <source>
        <strain evidence="3">N237</strain>
    </source>
</reference>
<organism evidence="3 4">
    <name type="scientific">Jatrophihabitans telluris</name>
    <dbReference type="NCBI Taxonomy" id="2038343"/>
    <lineage>
        <taxon>Bacteria</taxon>
        <taxon>Bacillati</taxon>
        <taxon>Actinomycetota</taxon>
        <taxon>Actinomycetes</taxon>
        <taxon>Jatrophihabitantales</taxon>
        <taxon>Jatrophihabitantaceae</taxon>
        <taxon>Jatrophihabitans</taxon>
    </lineage>
</organism>
<evidence type="ECO:0000256" key="2">
    <source>
        <dbReference type="ARBA" id="ARBA00022900"/>
    </source>
</evidence>
<evidence type="ECO:0000313" key="4">
    <source>
        <dbReference type="Proteomes" id="UP001056336"/>
    </source>
</evidence>
<name>A0ABY4QYU0_9ACTN</name>
<sequence>MTTPTALSALNLQDLVGLPADEAAARVERAEGIVRRIPRGGLMTMDYRANRVTIVVEDGVVTEVVGIG</sequence>
<dbReference type="InterPro" id="IPR000864">
    <property type="entry name" value="Prot_inh_pot1"/>
</dbReference>
<evidence type="ECO:0000256" key="1">
    <source>
        <dbReference type="ARBA" id="ARBA00022690"/>
    </source>
</evidence>
<keyword evidence="2 3" id="KW-0722">Serine protease inhibitor</keyword>
<dbReference type="RefSeq" id="WP_249771774.1">
    <property type="nucleotide sequence ID" value="NZ_CP097332.1"/>
</dbReference>
<gene>
    <name evidence="3" type="ORF">M6D93_19055</name>
</gene>
<evidence type="ECO:0000313" key="3">
    <source>
        <dbReference type="EMBL" id="UQX88357.1"/>
    </source>
</evidence>
<dbReference type="SUPFAM" id="SSF54654">
    <property type="entry name" value="CI-2 family of serine protease inhibitors"/>
    <property type="match status" value="1"/>
</dbReference>
<reference evidence="3" key="1">
    <citation type="journal article" date="2018" name="Int. J. Syst. Evol. Microbiol.">
        <title>Jatrophihabitans telluris sp. nov., isolated from sediment soil of lava forest wetlands and the emended description of the genus Jatrophihabitans.</title>
        <authorList>
            <person name="Lee K.C."/>
            <person name="Suh M.K."/>
            <person name="Eom M.K."/>
            <person name="Kim K.K."/>
            <person name="Kim J.S."/>
            <person name="Kim D.S."/>
            <person name="Ko S.H."/>
            <person name="Shin Y.K."/>
            <person name="Lee J.S."/>
        </authorList>
    </citation>
    <scope>NUCLEOTIDE SEQUENCE</scope>
    <source>
        <strain evidence="3">N237</strain>
    </source>
</reference>
<dbReference type="InterPro" id="IPR036354">
    <property type="entry name" value="Prot_inh_pot1_sf"/>
</dbReference>
<keyword evidence="1 3" id="KW-0646">Protease inhibitor</keyword>
<dbReference type="Pfam" id="PF00280">
    <property type="entry name" value="potato_inhibit"/>
    <property type="match status" value="1"/>
</dbReference>
<dbReference type="Gene3D" id="3.30.10.10">
    <property type="entry name" value="Trypsin Inhibitor V, subunit A"/>
    <property type="match status" value="1"/>
</dbReference>
<keyword evidence="4" id="KW-1185">Reference proteome</keyword>
<accession>A0ABY4QYU0</accession>